<dbReference type="GO" id="GO:0008270">
    <property type="term" value="F:zinc ion binding"/>
    <property type="evidence" value="ECO:0007669"/>
    <property type="project" value="UniProtKB-KW"/>
</dbReference>
<dbReference type="PANTHER" id="PTHR45977">
    <property type="entry name" value="TARGET OF ERK KINASE MPK-1"/>
    <property type="match status" value="1"/>
</dbReference>
<evidence type="ECO:0000259" key="12">
    <source>
        <dbReference type="PROSITE" id="PS50089"/>
    </source>
</evidence>
<dbReference type="EC" id="2.3.2.27" evidence="3"/>
<keyword evidence="8" id="KW-0833">Ubl conjugation pathway</keyword>
<keyword evidence="7" id="KW-0863">Zinc-finger</keyword>
<evidence type="ECO:0000313" key="13">
    <source>
        <dbReference type="EMBL" id="QHS99277.1"/>
    </source>
</evidence>
<feature type="domain" description="RING-type" evidence="12">
    <location>
        <begin position="153"/>
        <end position="195"/>
    </location>
</feature>
<organism evidence="13">
    <name type="scientific">viral metagenome</name>
    <dbReference type="NCBI Taxonomy" id="1070528"/>
    <lineage>
        <taxon>unclassified sequences</taxon>
        <taxon>metagenomes</taxon>
        <taxon>organismal metagenomes</taxon>
    </lineage>
</organism>
<dbReference type="AlphaFoldDB" id="A0A6C0C3V4"/>
<comment type="subcellular location">
    <subcellularLocation>
        <location evidence="2">Membrane</location>
        <topology evidence="2">Multi-pass membrane protein</topology>
    </subcellularLocation>
</comment>
<evidence type="ECO:0000256" key="3">
    <source>
        <dbReference type="ARBA" id="ARBA00012483"/>
    </source>
</evidence>
<dbReference type="Pfam" id="PF13639">
    <property type="entry name" value="zf-RING_2"/>
    <property type="match status" value="1"/>
</dbReference>
<evidence type="ECO:0000256" key="11">
    <source>
        <dbReference type="ARBA" id="ARBA00023136"/>
    </source>
</evidence>
<sequence length="273" mass="31233">MDQSNNTTVSSETHSMRTSNFLQYIMSGEYVSDGQFQNNISSLNMVDAFLNDYDNSTDIENVTHADYNEQSNDTLPPTTLTNDIHYTNIYMRFLEDILQLPPLTVANNDVTRLLYQTLEEDKNPIKYVLSEDGAKTIMSVKYNSETYPDIDCCPITMKDFIIGETISKLPCNHLFNSEAISKWLKEEKAECPICRCKLPSAEKKTEKNVVDVSNNIVHRMSIPQNNVELNGFGPPRMPRQRHNNHLLRLMASRQARQEEEELQTVLLASLGEQ</sequence>
<dbReference type="GO" id="GO:0061630">
    <property type="term" value="F:ubiquitin protein ligase activity"/>
    <property type="evidence" value="ECO:0007669"/>
    <property type="project" value="UniProtKB-EC"/>
</dbReference>
<evidence type="ECO:0000256" key="8">
    <source>
        <dbReference type="ARBA" id="ARBA00022786"/>
    </source>
</evidence>
<reference evidence="13" key="1">
    <citation type="journal article" date="2020" name="Nature">
        <title>Giant virus diversity and host interactions through global metagenomics.</title>
        <authorList>
            <person name="Schulz F."/>
            <person name="Roux S."/>
            <person name="Paez-Espino D."/>
            <person name="Jungbluth S."/>
            <person name="Walsh D.A."/>
            <person name="Denef V.J."/>
            <person name="McMahon K.D."/>
            <person name="Konstantinidis K.T."/>
            <person name="Eloe-Fadrosh E.A."/>
            <person name="Kyrpides N.C."/>
            <person name="Woyke T."/>
        </authorList>
    </citation>
    <scope>NUCLEOTIDE SEQUENCE</scope>
    <source>
        <strain evidence="13">GVMAG-M-3300020185-33</strain>
    </source>
</reference>
<dbReference type="GO" id="GO:0016567">
    <property type="term" value="P:protein ubiquitination"/>
    <property type="evidence" value="ECO:0007669"/>
    <property type="project" value="TreeGrafter"/>
</dbReference>
<evidence type="ECO:0000256" key="4">
    <source>
        <dbReference type="ARBA" id="ARBA00022679"/>
    </source>
</evidence>
<dbReference type="EMBL" id="MN739337">
    <property type="protein sequence ID" value="QHS99277.1"/>
    <property type="molecule type" value="Genomic_DNA"/>
</dbReference>
<keyword evidence="4" id="KW-0808">Transferase</keyword>
<dbReference type="PROSITE" id="PS50089">
    <property type="entry name" value="ZF_RING_2"/>
    <property type="match status" value="1"/>
</dbReference>
<accession>A0A6C0C3V4</accession>
<keyword evidence="9" id="KW-0862">Zinc</keyword>
<evidence type="ECO:0000256" key="9">
    <source>
        <dbReference type="ARBA" id="ARBA00022833"/>
    </source>
</evidence>
<dbReference type="GO" id="GO:0006511">
    <property type="term" value="P:ubiquitin-dependent protein catabolic process"/>
    <property type="evidence" value="ECO:0007669"/>
    <property type="project" value="TreeGrafter"/>
</dbReference>
<dbReference type="Gene3D" id="3.30.40.10">
    <property type="entry name" value="Zinc/RING finger domain, C3HC4 (zinc finger)"/>
    <property type="match status" value="1"/>
</dbReference>
<evidence type="ECO:0000256" key="7">
    <source>
        <dbReference type="ARBA" id="ARBA00022771"/>
    </source>
</evidence>
<protein>
    <recommendedName>
        <fullName evidence="3">RING-type E3 ubiquitin transferase</fullName>
        <ecNumber evidence="3">2.3.2.27</ecNumber>
    </recommendedName>
</protein>
<keyword evidence="10" id="KW-1133">Transmembrane helix</keyword>
<keyword evidence="6" id="KW-0479">Metal-binding</keyword>
<proteinExistence type="predicted"/>
<keyword evidence="11" id="KW-0472">Membrane</keyword>
<dbReference type="InterPro" id="IPR013083">
    <property type="entry name" value="Znf_RING/FYVE/PHD"/>
</dbReference>
<comment type="catalytic activity">
    <reaction evidence="1">
        <text>S-ubiquitinyl-[E2 ubiquitin-conjugating enzyme]-L-cysteine + [acceptor protein]-L-lysine = [E2 ubiquitin-conjugating enzyme]-L-cysteine + N(6)-ubiquitinyl-[acceptor protein]-L-lysine.</text>
        <dbReference type="EC" id="2.3.2.27"/>
    </reaction>
</comment>
<evidence type="ECO:0000256" key="6">
    <source>
        <dbReference type="ARBA" id="ARBA00022723"/>
    </source>
</evidence>
<name>A0A6C0C3V4_9ZZZZ</name>
<dbReference type="PANTHER" id="PTHR45977:SF4">
    <property type="entry name" value="RING-TYPE DOMAIN-CONTAINING PROTEIN"/>
    <property type="match status" value="1"/>
</dbReference>
<keyword evidence="5" id="KW-0812">Transmembrane</keyword>
<dbReference type="SUPFAM" id="SSF57850">
    <property type="entry name" value="RING/U-box"/>
    <property type="match status" value="1"/>
</dbReference>
<evidence type="ECO:0000256" key="1">
    <source>
        <dbReference type="ARBA" id="ARBA00000900"/>
    </source>
</evidence>
<evidence type="ECO:0000256" key="5">
    <source>
        <dbReference type="ARBA" id="ARBA00022692"/>
    </source>
</evidence>
<dbReference type="GO" id="GO:0016020">
    <property type="term" value="C:membrane"/>
    <property type="evidence" value="ECO:0007669"/>
    <property type="project" value="UniProtKB-SubCell"/>
</dbReference>
<evidence type="ECO:0000256" key="2">
    <source>
        <dbReference type="ARBA" id="ARBA00004141"/>
    </source>
</evidence>
<dbReference type="InterPro" id="IPR001841">
    <property type="entry name" value="Znf_RING"/>
</dbReference>
<evidence type="ECO:0000256" key="10">
    <source>
        <dbReference type="ARBA" id="ARBA00022989"/>
    </source>
</evidence>